<comment type="caution">
    <text evidence="1">The sequence shown here is derived from an EMBL/GenBank/DDBJ whole genome shotgun (WGS) entry which is preliminary data.</text>
</comment>
<evidence type="ECO:0000313" key="2">
    <source>
        <dbReference type="Proteomes" id="UP001139981"/>
    </source>
</evidence>
<accession>A0ACC1LW29</accession>
<dbReference type="EMBL" id="JANBVB010002433">
    <property type="protein sequence ID" value="KAJ2885289.1"/>
    <property type="molecule type" value="Genomic_DNA"/>
</dbReference>
<sequence>MKLNSLVFVAALGEATATLDLLSGRPLSEAIFGLTAQQVKNVDNAVARVETKASNVILDFYTMIAADVNKVINEINKTSGPAVADATAAVHKALTPDVRQKLKKAISSVVDATLTALL</sequence>
<reference evidence="1" key="1">
    <citation type="submission" date="2022-07" db="EMBL/GenBank/DDBJ databases">
        <title>Phylogenomic reconstructions and comparative analyses of Kickxellomycotina fungi.</title>
        <authorList>
            <person name="Reynolds N.K."/>
            <person name="Stajich J.E."/>
            <person name="Barry K."/>
            <person name="Grigoriev I.V."/>
            <person name="Crous P."/>
            <person name="Smith M.E."/>
        </authorList>
    </citation>
    <scope>NUCLEOTIDE SEQUENCE</scope>
    <source>
        <strain evidence="1">CBS 190363</strain>
    </source>
</reference>
<evidence type="ECO:0000313" key="1">
    <source>
        <dbReference type="EMBL" id="KAJ2885289.1"/>
    </source>
</evidence>
<dbReference type="Proteomes" id="UP001139981">
    <property type="component" value="Unassembled WGS sequence"/>
</dbReference>
<protein>
    <submittedName>
        <fullName evidence="1">Uncharacterized protein</fullName>
    </submittedName>
</protein>
<name>A0ACC1LW29_9FUNG</name>
<proteinExistence type="predicted"/>
<gene>
    <name evidence="1" type="ORF">IWW38_005337</name>
</gene>
<keyword evidence="2" id="KW-1185">Reference proteome</keyword>
<organism evidence="1 2">
    <name type="scientific">Coemansia aciculifera</name>
    <dbReference type="NCBI Taxonomy" id="417176"/>
    <lineage>
        <taxon>Eukaryota</taxon>
        <taxon>Fungi</taxon>
        <taxon>Fungi incertae sedis</taxon>
        <taxon>Zoopagomycota</taxon>
        <taxon>Kickxellomycotina</taxon>
        <taxon>Kickxellomycetes</taxon>
        <taxon>Kickxellales</taxon>
        <taxon>Kickxellaceae</taxon>
        <taxon>Coemansia</taxon>
    </lineage>
</organism>